<dbReference type="InterPro" id="IPR004715">
    <property type="entry name" value="PTS_IIA_fruc"/>
</dbReference>
<evidence type="ECO:0000313" key="7">
    <source>
        <dbReference type="EMBL" id="ESV55645.1"/>
    </source>
</evidence>
<sequence length="152" mass="17439">MGENNIINRALIFIDEDLDTKDNVIKKVSEKAQEIQYVKDAQEYNIAVLKREDEVSTAIGYDIAIPHGKTDVVLKPFIAFLRSKKPFRWSAGSEEQAQLIFQIGVPETGTEKLHLKFISEVSKKLLDEEFRNKLLTLTDKEKIYELLNSINI</sequence>
<dbReference type="InterPro" id="IPR051541">
    <property type="entry name" value="PTS_SugarTrans_NitroReg"/>
</dbReference>
<dbReference type="GO" id="GO:0016020">
    <property type="term" value="C:membrane"/>
    <property type="evidence" value="ECO:0007669"/>
    <property type="project" value="InterPro"/>
</dbReference>
<name>V6Z3Y9_STRAG</name>
<reference evidence="7 8" key="1">
    <citation type="submission" date="2013-05" db="EMBL/GenBank/DDBJ databases">
        <authorList>
            <person name="Richards V.P."/>
            <person name="Durkin S.A.S."/>
            <person name="Kim M."/>
            <person name="Pavinski Bitar P.D."/>
            <person name="Stanhope M.J."/>
            <person name="Town C.D."/>
            <person name="Venter J.C."/>
        </authorList>
    </citation>
    <scope>NUCLEOTIDE SEQUENCE [LARGE SCALE GENOMIC DNA]</scope>
    <source>
        <strain evidence="7 8">LMG 14747</strain>
    </source>
</reference>
<keyword evidence="1" id="KW-0813">Transport</keyword>
<dbReference type="InterPro" id="IPR002178">
    <property type="entry name" value="PTS_EIIA_type-2_dom"/>
</dbReference>
<dbReference type="Proteomes" id="UP000018482">
    <property type="component" value="Unassembled WGS sequence"/>
</dbReference>
<evidence type="ECO:0000256" key="5">
    <source>
        <dbReference type="ARBA" id="ARBA00022683"/>
    </source>
</evidence>
<keyword evidence="3 7" id="KW-0762">Sugar transport</keyword>
<dbReference type="AlphaFoldDB" id="V6Z3Y9"/>
<dbReference type="PANTHER" id="PTHR47738">
    <property type="entry name" value="PTS SYSTEM FRUCTOSE-LIKE EIIA COMPONENT-RELATED"/>
    <property type="match status" value="1"/>
</dbReference>
<evidence type="ECO:0000256" key="3">
    <source>
        <dbReference type="ARBA" id="ARBA00022597"/>
    </source>
</evidence>
<dbReference type="PROSITE" id="PS00372">
    <property type="entry name" value="PTS_EIIA_TYPE_2_HIS"/>
    <property type="match status" value="1"/>
</dbReference>
<dbReference type="GO" id="GO:0009401">
    <property type="term" value="P:phosphoenolpyruvate-dependent sugar phosphotransferase system"/>
    <property type="evidence" value="ECO:0007669"/>
    <property type="project" value="UniProtKB-KW"/>
</dbReference>
<evidence type="ECO:0000256" key="2">
    <source>
        <dbReference type="ARBA" id="ARBA00022553"/>
    </source>
</evidence>
<evidence type="ECO:0000256" key="1">
    <source>
        <dbReference type="ARBA" id="ARBA00022448"/>
    </source>
</evidence>
<accession>V6Z3Y9</accession>
<dbReference type="SUPFAM" id="SSF55804">
    <property type="entry name" value="Phoshotransferase/anion transport protein"/>
    <property type="match status" value="1"/>
</dbReference>
<evidence type="ECO:0000256" key="4">
    <source>
        <dbReference type="ARBA" id="ARBA00022679"/>
    </source>
</evidence>
<proteinExistence type="predicted"/>
<dbReference type="CDD" id="cd00211">
    <property type="entry name" value="PTS_IIA_fru"/>
    <property type="match status" value="1"/>
</dbReference>
<evidence type="ECO:0000313" key="8">
    <source>
        <dbReference type="Proteomes" id="UP000018482"/>
    </source>
</evidence>
<evidence type="ECO:0000259" key="6">
    <source>
        <dbReference type="PROSITE" id="PS51094"/>
    </source>
</evidence>
<dbReference type="GO" id="GO:0008982">
    <property type="term" value="F:protein-N(PI)-phosphohistidine-sugar phosphotransferase activity"/>
    <property type="evidence" value="ECO:0007669"/>
    <property type="project" value="InterPro"/>
</dbReference>
<keyword evidence="4" id="KW-0808">Transferase</keyword>
<comment type="caution">
    <text evidence="7">The sequence shown here is derived from an EMBL/GenBank/DDBJ whole genome shotgun (WGS) entry which is preliminary data.</text>
</comment>
<dbReference type="NCBIfam" id="TIGR00848">
    <property type="entry name" value="fruA"/>
    <property type="match status" value="1"/>
</dbReference>
<feature type="domain" description="PTS EIIA type-2" evidence="6">
    <location>
        <begin position="5"/>
        <end position="150"/>
    </location>
</feature>
<keyword evidence="2" id="KW-0597">Phosphoprotein</keyword>
<dbReference type="eggNOG" id="COG1762">
    <property type="taxonomic scope" value="Bacteria"/>
</dbReference>
<keyword evidence="5" id="KW-0598">Phosphotransferase system</keyword>
<dbReference type="Pfam" id="PF00359">
    <property type="entry name" value="PTS_EIIA_2"/>
    <property type="match status" value="1"/>
</dbReference>
<dbReference type="InterPro" id="IPR016152">
    <property type="entry name" value="PTrfase/Anion_transptr"/>
</dbReference>
<dbReference type="PROSITE" id="PS51094">
    <property type="entry name" value="PTS_EIIA_TYPE_2"/>
    <property type="match status" value="1"/>
</dbReference>
<gene>
    <name evidence="7" type="ORF">SAG0136_10705</name>
</gene>
<dbReference type="EMBL" id="ANQC01000139">
    <property type="protein sequence ID" value="ESV55645.1"/>
    <property type="molecule type" value="Genomic_DNA"/>
</dbReference>
<dbReference type="Gene3D" id="3.40.930.10">
    <property type="entry name" value="Mannitol-specific EII, Chain A"/>
    <property type="match status" value="1"/>
</dbReference>
<organism evidence="7 8">
    <name type="scientific">Streptococcus agalactiae LMG 14747</name>
    <dbReference type="NCBI Taxonomy" id="1154860"/>
    <lineage>
        <taxon>Bacteria</taxon>
        <taxon>Bacillati</taxon>
        <taxon>Bacillota</taxon>
        <taxon>Bacilli</taxon>
        <taxon>Lactobacillales</taxon>
        <taxon>Streptococcaceae</taxon>
        <taxon>Streptococcus</taxon>
    </lineage>
</organism>
<protein>
    <submittedName>
        <fullName evidence="7">PTS sugar transporter</fullName>
    </submittedName>
</protein>